<keyword evidence="1" id="KW-0472">Membrane</keyword>
<dbReference type="AlphaFoldDB" id="A0A921B1M9"/>
<protein>
    <submittedName>
        <fullName evidence="2">Uncharacterized protein</fullName>
    </submittedName>
</protein>
<evidence type="ECO:0000313" key="3">
    <source>
        <dbReference type="Proteomes" id="UP000774947"/>
    </source>
</evidence>
<dbReference type="Proteomes" id="UP000774947">
    <property type="component" value="Unassembled WGS sequence"/>
</dbReference>
<organism evidence="2 3">
    <name type="scientific">Lapidilactobacillus dextrinicus</name>
    <dbReference type="NCBI Taxonomy" id="51664"/>
    <lineage>
        <taxon>Bacteria</taxon>
        <taxon>Bacillati</taxon>
        <taxon>Bacillota</taxon>
        <taxon>Bacilli</taxon>
        <taxon>Lactobacillales</taxon>
        <taxon>Lactobacillaceae</taxon>
        <taxon>Lapidilactobacillus</taxon>
    </lineage>
</organism>
<keyword evidence="1" id="KW-0812">Transmembrane</keyword>
<gene>
    <name evidence="2" type="ORF">K8W17_00270</name>
</gene>
<evidence type="ECO:0000313" key="2">
    <source>
        <dbReference type="EMBL" id="HJE14498.1"/>
    </source>
</evidence>
<evidence type="ECO:0000256" key="1">
    <source>
        <dbReference type="SAM" id="Phobius"/>
    </source>
</evidence>
<dbReference type="EMBL" id="DYXY01000006">
    <property type="protein sequence ID" value="HJE14498.1"/>
    <property type="molecule type" value="Genomic_DNA"/>
</dbReference>
<proteinExistence type="predicted"/>
<accession>A0A921B1M9</accession>
<reference evidence="2" key="1">
    <citation type="journal article" date="2021" name="PeerJ">
        <title>Extensive microbial diversity within the chicken gut microbiome revealed by metagenomics and culture.</title>
        <authorList>
            <person name="Gilroy R."/>
            <person name="Ravi A."/>
            <person name="Getino M."/>
            <person name="Pursley I."/>
            <person name="Horton D.L."/>
            <person name="Alikhan N.F."/>
            <person name="Baker D."/>
            <person name="Gharbi K."/>
            <person name="Hall N."/>
            <person name="Watson M."/>
            <person name="Adriaenssens E.M."/>
            <person name="Foster-Nyarko E."/>
            <person name="Jarju S."/>
            <person name="Secka A."/>
            <person name="Antonio M."/>
            <person name="Oren A."/>
            <person name="Chaudhuri R.R."/>
            <person name="La Ragione R."/>
            <person name="Hildebrand F."/>
            <person name="Pallen M.J."/>
        </authorList>
    </citation>
    <scope>NUCLEOTIDE SEQUENCE</scope>
    <source>
        <strain evidence="2">CHK173-2119</strain>
    </source>
</reference>
<reference evidence="2" key="2">
    <citation type="submission" date="2021-09" db="EMBL/GenBank/DDBJ databases">
        <authorList>
            <person name="Gilroy R."/>
        </authorList>
    </citation>
    <scope>NUCLEOTIDE SEQUENCE</scope>
    <source>
        <strain evidence="2">CHK173-2119</strain>
    </source>
</reference>
<feature type="transmembrane region" description="Helical" evidence="1">
    <location>
        <begin position="12"/>
        <end position="33"/>
    </location>
</feature>
<sequence>MTMLGDNRLAFLVAGLLIALAILVLVGITVFIVQRQAWRRFAISRLHNSDFRKKHPLLQLADPQRLLDNIKLDSTVKNHSDLAVLKVAWLPYLRLAFAKILAEQHVETIYPLAHYDIAIRDVSDEQLLTANTLSALLDLTNPILARLEPHIRAYEMAFNQYAAEQALTPTQRQQVLSFFSSHVDYHEQLNPQQLEQTFPIIFTYLFKKDQLATLTATNGTIPRWLANYLQDHLN</sequence>
<comment type="caution">
    <text evidence="2">The sequence shown here is derived from an EMBL/GenBank/DDBJ whole genome shotgun (WGS) entry which is preliminary data.</text>
</comment>
<keyword evidence="1" id="KW-1133">Transmembrane helix</keyword>
<name>A0A921B1M9_9LACO</name>